<reference evidence="3" key="1">
    <citation type="submission" date="2021-04" db="EMBL/GenBank/DDBJ databases">
        <title>Draft genome of Fusarium avenaceum strain F156N33, isolated from an atmospheric sample in Virginia.</title>
        <authorList>
            <person name="Yang S."/>
            <person name="Vinatzer B.A."/>
            <person name="Coleman J."/>
        </authorList>
    </citation>
    <scope>NUCLEOTIDE SEQUENCE</scope>
    <source>
        <strain evidence="3">F156N33</strain>
    </source>
</reference>
<accession>A0A9P7H1C4</accession>
<evidence type="ECO:0000256" key="1">
    <source>
        <dbReference type="ARBA" id="ARBA00006484"/>
    </source>
</evidence>
<dbReference type="SUPFAM" id="SSF51735">
    <property type="entry name" value="NAD(P)-binding Rossmann-fold domains"/>
    <property type="match status" value="1"/>
</dbReference>
<comment type="similarity">
    <text evidence="1">Belongs to the short-chain dehydrogenases/reductases (SDR) family.</text>
</comment>
<dbReference type="AlphaFoldDB" id="A0A9P7H1C4"/>
<dbReference type="PRINTS" id="PR00080">
    <property type="entry name" value="SDRFAMILY"/>
</dbReference>
<organism evidence="3 4">
    <name type="scientific">Fusarium avenaceum</name>
    <dbReference type="NCBI Taxonomy" id="40199"/>
    <lineage>
        <taxon>Eukaryota</taxon>
        <taxon>Fungi</taxon>
        <taxon>Dikarya</taxon>
        <taxon>Ascomycota</taxon>
        <taxon>Pezizomycotina</taxon>
        <taxon>Sordariomycetes</taxon>
        <taxon>Hypocreomycetidae</taxon>
        <taxon>Hypocreales</taxon>
        <taxon>Nectriaceae</taxon>
        <taxon>Fusarium</taxon>
        <taxon>Fusarium tricinctum species complex</taxon>
    </lineage>
</organism>
<name>A0A9P7H1C4_9HYPO</name>
<dbReference type="PANTHER" id="PTHR42760">
    <property type="entry name" value="SHORT-CHAIN DEHYDROGENASES/REDUCTASES FAMILY MEMBER"/>
    <property type="match status" value="1"/>
</dbReference>
<gene>
    <name evidence="3" type="ORF">KAF25_003155</name>
</gene>
<evidence type="ECO:0000256" key="2">
    <source>
        <dbReference type="ARBA" id="ARBA00023002"/>
    </source>
</evidence>
<protein>
    <submittedName>
        <fullName evidence="3">Uncharacterized protein</fullName>
    </submittedName>
</protein>
<comment type="caution">
    <text evidence="3">The sequence shown here is derived from an EMBL/GenBank/DDBJ whole genome shotgun (WGS) entry which is preliminary data.</text>
</comment>
<dbReference type="InterPro" id="IPR036291">
    <property type="entry name" value="NAD(P)-bd_dom_sf"/>
</dbReference>
<evidence type="ECO:0000313" key="4">
    <source>
        <dbReference type="Proteomes" id="UP000782241"/>
    </source>
</evidence>
<keyword evidence="2" id="KW-0560">Oxidoreductase</keyword>
<dbReference type="GO" id="GO:0016616">
    <property type="term" value="F:oxidoreductase activity, acting on the CH-OH group of donors, NAD or NADP as acceptor"/>
    <property type="evidence" value="ECO:0007669"/>
    <property type="project" value="TreeGrafter"/>
</dbReference>
<sequence length="273" mass="29422">MSYSLRGKHCIVTGATGSIGFRIAAAFAEQGSVVSLVSRSAPDARAKLEPQLVPFKPDPDTYDPEDPPPSAHRFLHLDGTRPVAFQGFFGATAGRADILVNCAGISQTSFLRRTYDSDITKILETNLRATILACKYARMKHNGCIINISSLMANKDGAGASVYAASKAGVVAFTRALTTEFRPRSIRVNALLPGWIESQMWDGALRPCEKEVNADVQPPILDLLPNIKNKYLEECPAHRAGTPDEVADATIFLAKNQFANNCVLNLDGGLSAT</sequence>
<dbReference type="PRINTS" id="PR00081">
    <property type="entry name" value="GDHRDH"/>
</dbReference>
<dbReference type="EMBL" id="JAGPUO010000009">
    <property type="protein sequence ID" value="KAG5660549.1"/>
    <property type="molecule type" value="Genomic_DNA"/>
</dbReference>
<dbReference type="Pfam" id="PF13561">
    <property type="entry name" value="adh_short_C2"/>
    <property type="match status" value="1"/>
</dbReference>
<dbReference type="InterPro" id="IPR002347">
    <property type="entry name" value="SDR_fam"/>
</dbReference>
<evidence type="ECO:0000313" key="3">
    <source>
        <dbReference type="EMBL" id="KAG5660549.1"/>
    </source>
</evidence>
<keyword evidence="4" id="KW-1185">Reference proteome</keyword>
<dbReference type="PANTHER" id="PTHR42760:SF133">
    <property type="entry name" value="3-OXOACYL-[ACYL-CARRIER-PROTEIN] REDUCTASE"/>
    <property type="match status" value="1"/>
</dbReference>
<dbReference type="Proteomes" id="UP000782241">
    <property type="component" value="Unassembled WGS sequence"/>
</dbReference>
<dbReference type="GO" id="GO:0048038">
    <property type="term" value="F:quinone binding"/>
    <property type="evidence" value="ECO:0007669"/>
    <property type="project" value="TreeGrafter"/>
</dbReference>
<dbReference type="GO" id="GO:0006633">
    <property type="term" value="P:fatty acid biosynthetic process"/>
    <property type="evidence" value="ECO:0007669"/>
    <property type="project" value="TreeGrafter"/>
</dbReference>
<dbReference type="Gene3D" id="3.40.50.720">
    <property type="entry name" value="NAD(P)-binding Rossmann-like Domain"/>
    <property type="match status" value="1"/>
</dbReference>
<proteinExistence type="inferred from homology"/>